<dbReference type="RefSeq" id="WP_271429078.1">
    <property type="nucleotide sequence ID" value="NZ_JAQIPB010000007.1"/>
</dbReference>
<dbReference type="PROSITE" id="PS51318">
    <property type="entry name" value="TAT"/>
    <property type="match status" value="1"/>
</dbReference>
<evidence type="ECO:0000256" key="2">
    <source>
        <dbReference type="ARBA" id="ARBA00022448"/>
    </source>
</evidence>
<keyword evidence="3 4" id="KW-0732">Signal</keyword>
<evidence type="ECO:0000256" key="4">
    <source>
        <dbReference type="SAM" id="SignalP"/>
    </source>
</evidence>
<name>A0AAE3T043_9BURK</name>
<feature type="chain" id="PRO_5042007050" evidence="4">
    <location>
        <begin position="27"/>
        <end position="345"/>
    </location>
</feature>
<dbReference type="InterPro" id="IPR018389">
    <property type="entry name" value="DctP_fam"/>
</dbReference>
<dbReference type="InterPro" id="IPR006311">
    <property type="entry name" value="TAT_signal"/>
</dbReference>
<dbReference type="Pfam" id="PF03480">
    <property type="entry name" value="DctP"/>
    <property type="match status" value="1"/>
</dbReference>
<keyword evidence="6" id="KW-1185">Reference proteome</keyword>
<dbReference type="SUPFAM" id="SSF53850">
    <property type="entry name" value="Periplasmic binding protein-like II"/>
    <property type="match status" value="1"/>
</dbReference>
<comment type="caution">
    <text evidence="5">The sequence shown here is derived from an EMBL/GenBank/DDBJ whole genome shotgun (WGS) entry which is preliminary data.</text>
</comment>
<dbReference type="GO" id="GO:0055085">
    <property type="term" value="P:transmembrane transport"/>
    <property type="evidence" value="ECO:0007669"/>
    <property type="project" value="InterPro"/>
</dbReference>
<dbReference type="InterPro" id="IPR004682">
    <property type="entry name" value="TRAP_DctP"/>
</dbReference>
<accession>A0AAE3T043</accession>
<evidence type="ECO:0000256" key="3">
    <source>
        <dbReference type="ARBA" id="ARBA00022729"/>
    </source>
</evidence>
<dbReference type="GO" id="GO:0030288">
    <property type="term" value="C:outer membrane-bounded periplasmic space"/>
    <property type="evidence" value="ECO:0007669"/>
    <property type="project" value="InterPro"/>
</dbReference>
<dbReference type="PANTHER" id="PTHR33376:SF7">
    <property type="entry name" value="C4-DICARBOXYLATE-BINDING PROTEIN DCTB"/>
    <property type="match status" value="1"/>
</dbReference>
<proteinExistence type="inferred from homology"/>
<evidence type="ECO:0000313" key="5">
    <source>
        <dbReference type="EMBL" id="MDA7417842.1"/>
    </source>
</evidence>
<comment type="similarity">
    <text evidence="1">Belongs to the bacterial solute-binding protein 7 family.</text>
</comment>
<protein>
    <submittedName>
        <fullName evidence="5">DctP family TRAP transporter solute-binding subunit</fullName>
    </submittedName>
</protein>
<dbReference type="PANTHER" id="PTHR33376">
    <property type="match status" value="1"/>
</dbReference>
<gene>
    <name evidence="5" type="ORF">PGB34_15870</name>
</gene>
<sequence>MKFRRTLLGLAAVATALATFSAGALAQSNYKAEYKLSLVLGPPTPWGMAGKIWADMVKERTQGRINIKLYPGVSLIQGDQTREFSALRQGVIDMAVGSTINWSPQIKELNLFSLPFLMPDHAAIDALTQGEVGKDIFTRLDRAGVVPLAWGENGYREVSNSKRPIKSPEDMKGMKLRVVGSPLFADTFTALGANPTQMSWADAQPALASGAVDGQENPLFMFPVLKLHNMGQKYVTTWGYVADPLIFVVNKEIWNSWTPADQAIVRQAAIDAGKEEVALARKGLVEADKPLLKEIAGFGVTVTQLTPAEREAFVKATRPVYNKWKPTVGNDLVNKAEKAIAARKK</sequence>
<evidence type="ECO:0000256" key="1">
    <source>
        <dbReference type="ARBA" id="ARBA00009023"/>
    </source>
</evidence>
<dbReference type="CDD" id="cd13678">
    <property type="entry name" value="PBP2_TRAP_DctP10"/>
    <property type="match status" value="1"/>
</dbReference>
<reference evidence="5" key="1">
    <citation type="submission" date="2023-01" db="EMBL/GenBank/DDBJ databases">
        <title>Xenophilus mangrovi sp. nov., isolated from soil of Mangrove nature reserve.</title>
        <authorList>
            <person name="Xu S."/>
            <person name="Liu Z."/>
            <person name="Xu Y."/>
        </authorList>
    </citation>
    <scope>NUCLEOTIDE SEQUENCE</scope>
    <source>
        <strain evidence="5">YW8</strain>
    </source>
</reference>
<dbReference type="EMBL" id="JAQIPB010000007">
    <property type="protein sequence ID" value="MDA7417842.1"/>
    <property type="molecule type" value="Genomic_DNA"/>
</dbReference>
<dbReference type="Gene3D" id="3.40.190.170">
    <property type="entry name" value="Bacterial extracellular solute-binding protein, family 7"/>
    <property type="match status" value="1"/>
</dbReference>
<dbReference type="NCBIfam" id="NF037995">
    <property type="entry name" value="TRAP_S1"/>
    <property type="match status" value="1"/>
</dbReference>
<dbReference type="PIRSF" id="PIRSF006470">
    <property type="entry name" value="DctB"/>
    <property type="match status" value="1"/>
</dbReference>
<dbReference type="NCBIfam" id="TIGR00787">
    <property type="entry name" value="dctP"/>
    <property type="match status" value="1"/>
</dbReference>
<feature type="signal peptide" evidence="4">
    <location>
        <begin position="1"/>
        <end position="26"/>
    </location>
</feature>
<keyword evidence="2" id="KW-0813">Transport</keyword>
<evidence type="ECO:0000313" key="6">
    <source>
        <dbReference type="Proteomes" id="UP001212602"/>
    </source>
</evidence>
<dbReference type="InterPro" id="IPR038404">
    <property type="entry name" value="TRAP_DctP_sf"/>
</dbReference>
<dbReference type="Proteomes" id="UP001212602">
    <property type="component" value="Unassembled WGS sequence"/>
</dbReference>
<dbReference type="AlphaFoldDB" id="A0AAE3T043"/>
<organism evidence="5 6">
    <name type="scientific">Xenophilus arseniciresistens</name>
    <dbReference type="NCBI Taxonomy" id="1283306"/>
    <lineage>
        <taxon>Bacteria</taxon>
        <taxon>Pseudomonadati</taxon>
        <taxon>Pseudomonadota</taxon>
        <taxon>Betaproteobacteria</taxon>
        <taxon>Burkholderiales</taxon>
        <taxon>Comamonadaceae</taxon>
        <taxon>Xenophilus</taxon>
    </lineage>
</organism>